<protein>
    <recommendedName>
        <fullName evidence="1">Transcription regulator TrmB N-terminal domain-containing protein</fullName>
    </recommendedName>
</protein>
<evidence type="ECO:0000259" key="1">
    <source>
        <dbReference type="Pfam" id="PF01978"/>
    </source>
</evidence>
<dbReference type="Proteomes" id="UP000435649">
    <property type="component" value="Unassembled WGS sequence"/>
</dbReference>
<name>A0A844G338_9BACT</name>
<dbReference type="InterPro" id="IPR051797">
    <property type="entry name" value="TrmB-like"/>
</dbReference>
<dbReference type="Pfam" id="PF01978">
    <property type="entry name" value="TrmB"/>
    <property type="match status" value="1"/>
</dbReference>
<feature type="domain" description="Transcription regulator TrmB N-terminal" evidence="1">
    <location>
        <begin position="7"/>
        <end position="74"/>
    </location>
</feature>
<proteinExistence type="predicted"/>
<dbReference type="RefSeq" id="WP_106053765.1">
    <property type="nucleotide sequence ID" value="NZ_DBFCGB010000179.1"/>
</dbReference>
<dbReference type="PANTHER" id="PTHR34293">
    <property type="entry name" value="HTH-TYPE TRANSCRIPTIONAL REGULATOR TRMBL2"/>
    <property type="match status" value="1"/>
</dbReference>
<organism evidence="2 3">
    <name type="scientific">Victivallis lenta</name>
    <dbReference type="NCBI Taxonomy" id="2606640"/>
    <lineage>
        <taxon>Bacteria</taxon>
        <taxon>Pseudomonadati</taxon>
        <taxon>Lentisphaerota</taxon>
        <taxon>Lentisphaeria</taxon>
        <taxon>Victivallales</taxon>
        <taxon>Victivallaceae</taxon>
        <taxon>Victivallis</taxon>
    </lineage>
</organism>
<dbReference type="InterPro" id="IPR002831">
    <property type="entry name" value="Tscrpt_reg_TrmB_N"/>
</dbReference>
<keyword evidence="3" id="KW-1185">Reference proteome</keyword>
<evidence type="ECO:0000313" key="3">
    <source>
        <dbReference type="Proteomes" id="UP000435649"/>
    </source>
</evidence>
<dbReference type="AlphaFoldDB" id="A0A844G338"/>
<evidence type="ECO:0000313" key="2">
    <source>
        <dbReference type="EMBL" id="MST98160.1"/>
    </source>
</evidence>
<comment type="caution">
    <text evidence="2">The sequence shown here is derived from an EMBL/GenBank/DDBJ whole genome shotgun (WGS) entry which is preliminary data.</text>
</comment>
<dbReference type="EMBL" id="VUNS01000016">
    <property type="protein sequence ID" value="MST98160.1"/>
    <property type="molecule type" value="Genomic_DNA"/>
</dbReference>
<dbReference type="SUPFAM" id="SSF46785">
    <property type="entry name" value="Winged helix' DNA-binding domain"/>
    <property type="match status" value="1"/>
</dbReference>
<reference evidence="2 3" key="1">
    <citation type="submission" date="2019-08" db="EMBL/GenBank/DDBJ databases">
        <title>In-depth cultivation of the pig gut microbiome towards novel bacterial diversity and tailored functional studies.</title>
        <authorList>
            <person name="Wylensek D."/>
            <person name="Hitch T.C.A."/>
            <person name="Clavel T."/>
        </authorList>
    </citation>
    <scope>NUCLEOTIDE SEQUENCE [LARGE SCALE GENOMIC DNA]</scope>
    <source>
        <strain evidence="2 3">BBE-744-WT-12</strain>
    </source>
</reference>
<dbReference type="PANTHER" id="PTHR34293:SF1">
    <property type="entry name" value="HTH-TYPE TRANSCRIPTIONAL REGULATOR TRMBL2"/>
    <property type="match status" value="1"/>
</dbReference>
<gene>
    <name evidence="2" type="ORF">FYJ85_14040</name>
</gene>
<dbReference type="Gene3D" id="1.10.10.10">
    <property type="entry name" value="Winged helix-like DNA-binding domain superfamily/Winged helix DNA-binding domain"/>
    <property type="match status" value="1"/>
</dbReference>
<accession>A0A844G338</accession>
<dbReference type="InterPro" id="IPR036388">
    <property type="entry name" value="WH-like_DNA-bd_sf"/>
</dbReference>
<sequence length="254" mass="29246">MNIIDQLEKLGLNGRQAKVYLALLQLGTGTAIDIAKATRFKHPTVYDVLDVLKERALVTETFEGGRKLFSAEDPNRLRLAEDERRRTLEGLLPDLQALYRGGSRRPRVRVYVGPEGMEAVDEELLAVKSGEYFYFGGVREMIQNSSEEHLSDYYRKRLERGIWSNAIRIRGEEDDLDYMQNGEQHLRRVRYLPKPILENSAGLYLYDDRVAVISALKENYAMIIESSELSLLVRTIWNCIWEVAEEPKSSHEHA</sequence>
<dbReference type="InterPro" id="IPR036390">
    <property type="entry name" value="WH_DNA-bd_sf"/>
</dbReference>